<gene>
    <name evidence="9" type="primary">glpD</name>
    <name evidence="9" type="ORF">V6U78_09720</name>
</gene>
<dbReference type="Gene3D" id="3.30.9.10">
    <property type="entry name" value="D-Amino Acid Oxidase, subunit A, domain 2"/>
    <property type="match status" value="1"/>
</dbReference>
<reference evidence="9 10" key="1">
    <citation type="submission" date="2024-02" db="EMBL/GenBank/DDBJ databases">
        <title>Marinospirillum sp. MEB 164 isolated from Lonar lake sediment.</title>
        <authorList>
            <person name="Joshi A."/>
            <person name="Thite S."/>
        </authorList>
    </citation>
    <scope>NUCLEOTIDE SEQUENCE [LARGE SCALE GENOMIC DNA]</scope>
    <source>
        <strain evidence="9 10">MEB164</strain>
    </source>
</reference>
<dbReference type="RefSeq" id="WP_405339886.1">
    <property type="nucleotide sequence ID" value="NZ_JBANFI010000005.1"/>
</dbReference>
<dbReference type="Gene3D" id="3.50.50.60">
    <property type="entry name" value="FAD/NAD(P)-binding domain"/>
    <property type="match status" value="1"/>
</dbReference>
<dbReference type="InterPro" id="IPR006076">
    <property type="entry name" value="FAD-dep_OxRdtase"/>
</dbReference>
<dbReference type="PANTHER" id="PTHR11985">
    <property type="entry name" value="GLYCEROL-3-PHOSPHATE DEHYDROGENASE"/>
    <property type="match status" value="1"/>
</dbReference>
<protein>
    <recommendedName>
        <fullName evidence="6">Glycerol-3-phosphate dehydrogenase</fullName>
        <ecNumber evidence="6">1.1.5.3</ecNumber>
    </recommendedName>
</protein>
<comment type="caution">
    <text evidence="9">The sequence shown here is derived from an EMBL/GenBank/DDBJ whole genome shotgun (WGS) entry which is preliminary data.</text>
</comment>
<dbReference type="PROSITE" id="PS00977">
    <property type="entry name" value="FAD_G3PDH_1"/>
    <property type="match status" value="1"/>
</dbReference>
<dbReference type="Proteomes" id="UP001621714">
    <property type="component" value="Unassembled WGS sequence"/>
</dbReference>
<dbReference type="InterPro" id="IPR000447">
    <property type="entry name" value="G3P_DH_FAD-dep"/>
</dbReference>
<dbReference type="Gene3D" id="6.10.250.1890">
    <property type="match status" value="1"/>
</dbReference>
<feature type="domain" description="Alpha-glycerophosphate oxidase C-terminal" evidence="8">
    <location>
        <begin position="384"/>
        <end position="478"/>
    </location>
</feature>
<keyword evidence="5 6" id="KW-0560">Oxidoreductase</keyword>
<evidence type="ECO:0000313" key="10">
    <source>
        <dbReference type="Proteomes" id="UP001621714"/>
    </source>
</evidence>
<dbReference type="NCBIfam" id="NF009906">
    <property type="entry name" value="PRK13369.1"/>
    <property type="match status" value="1"/>
</dbReference>
<evidence type="ECO:0000256" key="6">
    <source>
        <dbReference type="RuleBase" id="RU361217"/>
    </source>
</evidence>
<keyword evidence="4" id="KW-0274">FAD</keyword>
<dbReference type="InterPro" id="IPR038299">
    <property type="entry name" value="DAO_C_sf"/>
</dbReference>
<accession>A0ABW8Q0A7</accession>
<proteinExistence type="inferred from homology"/>
<dbReference type="SUPFAM" id="SSF51905">
    <property type="entry name" value="FAD/NAD(P)-binding domain"/>
    <property type="match status" value="1"/>
</dbReference>
<dbReference type="Pfam" id="PF01266">
    <property type="entry name" value="DAO"/>
    <property type="match status" value="1"/>
</dbReference>
<evidence type="ECO:0000256" key="3">
    <source>
        <dbReference type="ARBA" id="ARBA00022630"/>
    </source>
</evidence>
<comment type="cofactor">
    <cofactor evidence="1 6">
        <name>FAD</name>
        <dbReference type="ChEBI" id="CHEBI:57692"/>
    </cofactor>
</comment>
<evidence type="ECO:0000259" key="7">
    <source>
        <dbReference type="Pfam" id="PF01266"/>
    </source>
</evidence>
<dbReference type="PRINTS" id="PR01001">
    <property type="entry name" value="FADG3PDH"/>
</dbReference>
<dbReference type="InterPro" id="IPR036188">
    <property type="entry name" value="FAD/NAD-bd_sf"/>
</dbReference>
<dbReference type="PANTHER" id="PTHR11985:SF15">
    <property type="entry name" value="GLYCEROL-3-PHOSPHATE DEHYDROGENASE, MITOCHONDRIAL"/>
    <property type="match status" value="1"/>
</dbReference>
<evidence type="ECO:0000256" key="2">
    <source>
        <dbReference type="ARBA" id="ARBA00007330"/>
    </source>
</evidence>
<evidence type="ECO:0000256" key="1">
    <source>
        <dbReference type="ARBA" id="ARBA00001974"/>
    </source>
</evidence>
<evidence type="ECO:0000256" key="4">
    <source>
        <dbReference type="ARBA" id="ARBA00022827"/>
    </source>
</evidence>
<dbReference type="NCBIfam" id="NF008899">
    <property type="entry name" value="PRK12266.1"/>
    <property type="match status" value="1"/>
</dbReference>
<dbReference type="GO" id="GO:0004368">
    <property type="term" value="F:glycerol-3-phosphate dehydrogenase (quinone) activity"/>
    <property type="evidence" value="ECO:0007669"/>
    <property type="project" value="UniProtKB-EC"/>
</dbReference>
<comment type="similarity">
    <text evidence="2 6">Belongs to the FAD-dependent glycerol-3-phosphate dehydrogenase family.</text>
</comment>
<evidence type="ECO:0000259" key="8">
    <source>
        <dbReference type="Pfam" id="PF16901"/>
    </source>
</evidence>
<keyword evidence="3 6" id="KW-0285">Flavoprotein</keyword>
<dbReference type="InterPro" id="IPR031656">
    <property type="entry name" value="DAO_C"/>
</dbReference>
<keyword evidence="10" id="KW-1185">Reference proteome</keyword>
<dbReference type="EMBL" id="JBANFI010000005">
    <property type="protein sequence ID" value="MFK7161313.1"/>
    <property type="molecule type" value="Genomic_DNA"/>
</dbReference>
<dbReference type="Gene3D" id="1.10.8.870">
    <property type="entry name" value="Alpha-glycerophosphate oxidase, cap domain"/>
    <property type="match status" value="1"/>
</dbReference>
<feature type="domain" description="FAD dependent oxidoreductase" evidence="7">
    <location>
        <begin position="7"/>
        <end position="361"/>
    </location>
</feature>
<evidence type="ECO:0000256" key="5">
    <source>
        <dbReference type="ARBA" id="ARBA00023002"/>
    </source>
</evidence>
<dbReference type="Pfam" id="PF16901">
    <property type="entry name" value="DAO_C"/>
    <property type="match status" value="1"/>
</dbReference>
<name>A0ABW8Q0A7_9GAMM</name>
<dbReference type="PROSITE" id="PS00978">
    <property type="entry name" value="FAD_G3PDH_2"/>
    <property type="match status" value="1"/>
</dbReference>
<dbReference type="EC" id="1.1.5.3" evidence="6"/>
<sequence>MESRHYDVLVIGGGINGAGIAADAAGRGLSVALLEAEDLASGTSAWSSKLIHGGLRYLEHYEFRLVREALAEREVLLRIAPHLVTPLRFRLPHHQGLRPAWMIRAGLFLYDHLSRRVSLPASHAITFDADSALKPEFHQGFEYSDCRVDDSRLVVANAQLAAEQRASILTRHKMLRAERQPGGWQVEALSPSGKTLTLLTKTLVNAAGPWIRQVLDQIQGSQSNQDVRLVKGSHLIVPRLDASDAAYILQHQDGRIVFVIPYGEAYSLIGTTDVDYQGDPRAVQIDAQEMDYLLTLVNQYFTTQLKPEAILWSFSGVRPLMQGEQAGQAAAKVTRDYHLELEQPAGQAPLLSIFGGKLTTYRKLAEAALAKLQPFLPQMGPAWTEQARLPGAESISSLSQAQAELQQAYPFLPPATVKRLIQAYGLRAHHWLNGAQCLADLGPSFGPLFAREVDYLIRHEWAQTSEDILWRRSKAGLGLKEQDRLALEAYLTQKPPA</sequence>
<organism evidence="9 10">
    <name type="scientific">Marinospirillum alkalitolerans</name>
    <dbReference type="NCBI Taxonomy" id="3123374"/>
    <lineage>
        <taxon>Bacteria</taxon>
        <taxon>Pseudomonadati</taxon>
        <taxon>Pseudomonadota</taxon>
        <taxon>Gammaproteobacteria</taxon>
        <taxon>Oceanospirillales</taxon>
        <taxon>Oceanospirillaceae</taxon>
        <taxon>Marinospirillum</taxon>
    </lineage>
</organism>
<evidence type="ECO:0000313" key="9">
    <source>
        <dbReference type="EMBL" id="MFK7161313.1"/>
    </source>
</evidence>
<comment type="catalytic activity">
    <reaction evidence="6">
        <text>a quinone + sn-glycerol 3-phosphate = dihydroxyacetone phosphate + a quinol</text>
        <dbReference type="Rhea" id="RHEA:18977"/>
        <dbReference type="ChEBI" id="CHEBI:24646"/>
        <dbReference type="ChEBI" id="CHEBI:57597"/>
        <dbReference type="ChEBI" id="CHEBI:57642"/>
        <dbReference type="ChEBI" id="CHEBI:132124"/>
        <dbReference type="EC" id="1.1.5.3"/>
    </reaction>
</comment>